<protein>
    <recommendedName>
        <fullName evidence="4">NusG-like N-terminal domain-containing protein</fullName>
    </recommendedName>
</protein>
<name>A0A8S5P0V4_9CAUD</name>
<dbReference type="GO" id="GO:0006354">
    <property type="term" value="P:DNA-templated transcription elongation"/>
    <property type="evidence" value="ECO:0007669"/>
    <property type="project" value="InterPro"/>
</dbReference>
<dbReference type="Gene3D" id="3.30.70.940">
    <property type="entry name" value="NusG, N-terminal domain"/>
    <property type="match status" value="1"/>
</dbReference>
<accession>A0A8S5P0V4</accession>
<keyword evidence="2" id="KW-0805">Transcription regulation</keyword>
<dbReference type="SMART" id="SM00738">
    <property type="entry name" value="NGN"/>
    <property type="match status" value="1"/>
</dbReference>
<organism evidence="5">
    <name type="scientific">Siphoviridae sp. ctwhn18</name>
    <dbReference type="NCBI Taxonomy" id="2825733"/>
    <lineage>
        <taxon>Viruses</taxon>
        <taxon>Duplodnaviria</taxon>
        <taxon>Heunggongvirae</taxon>
        <taxon>Uroviricota</taxon>
        <taxon>Caudoviricetes</taxon>
    </lineage>
</organism>
<dbReference type="PANTHER" id="PTHR30265">
    <property type="entry name" value="RHO-INTERACTING TRANSCRIPTION TERMINATION FACTOR NUSG"/>
    <property type="match status" value="1"/>
</dbReference>
<dbReference type="Pfam" id="PF02357">
    <property type="entry name" value="NusG"/>
    <property type="match status" value="1"/>
</dbReference>
<evidence type="ECO:0000256" key="3">
    <source>
        <dbReference type="ARBA" id="ARBA00023163"/>
    </source>
</evidence>
<evidence type="ECO:0000259" key="4">
    <source>
        <dbReference type="SMART" id="SM00738"/>
    </source>
</evidence>
<proteinExistence type="predicted"/>
<feature type="domain" description="NusG-like N-terminal" evidence="4">
    <location>
        <begin position="2"/>
        <end position="99"/>
    </location>
</feature>
<dbReference type="InterPro" id="IPR036735">
    <property type="entry name" value="NGN_dom_sf"/>
</dbReference>
<dbReference type="InterPro" id="IPR006645">
    <property type="entry name" value="NGN-like_dom"/>
</dbReference>
<evidence type="ECO:0000256" key="1">
    <source>
        <dbReference type="ARBA" id="ARBA00022814"/>
    </source>
</evidence>
<dbReference type="EMBL" id="BK015295">
    <property type="protein sequence ID" value="DAD99851.1"/>
    <property type="molecule type" value="Genomic_DNA"/>
</dbReference>
<keyword evidence="3" id="KW-0804">Transcription</keyword>
<dbReference type="PANTHER" id="PTHR30265:SF4">
    <property type="entry name" value="KOW MOTIF FAMILY PROTEIN, EXPRESSED"/>
    <property type="match status" value="1"/>
</dbReference>
<reference evidence="5" key="1">
    <citation type="journal article" date="2021" name="Proc. Natl. Acad. Sci. U.S.A.">
        <title>A Catalog of Tens of Thousands of Viruses from Human Metagenomes Reveals Hidden Associations with Chronic Diseases.</title>
        <authorList>
            <person name="Tisza M.J."/>
            <person name="Buck C.B."/>
        </authorList>
    </citation>
    <scope>NUCLEOTIDE SEQUENCE</scope>
    <source>
        <strain evidence="5">Ctwhn18</strain>
    </source>
</reference>
<keyword evidence="1" id="KW-0889">Transcription antitermination</keyword>
<sequence>MKMEMYVLQVRPGCEEAAAQAIANHGYRVACPSSEMLIRYGGSWHTKVKLLFTQYIFVECELTDDDYYKIKSVPGVVRFLGFGNPEPLLEHEQAYINLLRNGGKPIAASKIYITSEGDMMILSGVLRQYMDSIVSCSLRQRRAKVRVTVLGKPHTITLPVTSI</sequence>
<evidence type="ECO:0000313" key="5">
    <source>
        <dbReference type="EMBL" id="DAD99851.1"/>
    </source>
</evidence>
<dbReference type="InterPro" id="IPR043425">
    <property type="entry name" value="NusG-like"/>
</dbReference>
<dbReference type="GO" id="GO:0031564">
    <property type="term" value="P:transcription antitermination"/>
    <property type="evidence" value="ECO:0007669"/>
    <property type="project" value="UniProtKB-KW"/>
</dbReference>
<evidence type="ECO:0000256" key="2">
    <source>
        <dbReference type="ARBA" id="ARBA00023015"/>
    </source>
</evidence>
<dbReference type="SUPFAM" id="SSF82679">
    <property type="entry name" value="N-utilization substance G protein NusG, N-terminal domain"/>
    <property type="match status" value="1"/>
</dbReference>